<dbReference type="InterPro" id="IPR016162">
    <property type="entry name" value="Ald_DH_N"/>
</dbReference>
<name>A0A9N8H9C2_9STRA</name>
<keyword evidence="6" id="KW-1185">Reference proteome</keyword>
<feature type="domain" description="Aldehyde dehydrogenase" evidence="4">
    <location>
        <begin position="16"/>
        <end position="464"/>
    </location>
</feature>
<evidence type="ECO:0000256" key="3">
    <source>
        <dbReference type="RuleBase" id="RU003345"/>
    </source>
</evidence>
<comment type="caution">
    <text evidence="5">The sequence shown here is derived from an EMBL/GenBank/DDBJ whole genome shotgun (WGS) entry which is preliminary data.</text>
</comment>
<organism evidence="5 6">
    <name type="scientific">Seminavis robusta</name>
    <dbReference type="NCBI Taxonomy" id="568900"/>
    <lineage>
        <taxon>Eukaryota</taxon>
        <taxon>Sar</taxon>
        <taxon>Stramenopiles</taxon>
        <taxon>Ochrophyta</taxon>
        <taxon>Bacillariophyta</taxon>
        <taxon>Bacillariophyceae</taxon>
        <taxon>Bacillariophycidae</taxon>
        <taxon>Naviculales</taxon>
        <taxon>Naviculaceae</taxon>
        <taxon>Seminavis</taxon>
    </lineage>
</organism>
<dbReference type="OrthoDB" id="310895at2759"/>
<dbReference type="PANTHER" id="PTHR11699">
    <property type="entry name" value="ALDEHYDE DEHYDROGENASE-RELATED"/>
    <property type="match status" value="1"/>
</dbReference>
<dbReference type="InterPro" id="IPR029510">
    <property type="entry name" value="Ald_DH_CS_GLU"/>
</dbReference>
<dbReference type="CDD" id="cd07078">
    <property type="entry name" value="ALDH"/>
    <property type="match status" value="1"/>
</dbReference>
<evidence type="ECO:0000259" key="4">
    <source>
        <dbReference type="Pfam" id="PF00171"/>
    </source>
</evidence>
<dbReference type="GO" id="GO:0016620">
    <property type="term" value="F:oxidoreductase activity, acting on the aldehyde or oxo group of donors, NAD or NADP as acceptor"/>
    <property type="evidence" value="ECO:0007669"/>
    <property type="project" value="InterPro"/>
</dbReference>
<dbReference type="Pfam" id="PF00171">
    <property type="entry name" value="Aldedh"/>
    <property type="match status" value="1"/>
</dbReference>
<dbReference type="SUPFAM" id="SSF53720">
    <property type="entry name" value="ALDH-like"/>
    <property type="match status" value="1"/>
</dbReference>
<keyword evidence="1 3" id="KW-0560">Oxidoreductase</keyword>
<evidence type="ECO:0000313" key="5">
    <source>
        <dbReference type="EMBL" id="CAB9501613.1"/>
    </source>
</evidence>
<dbReference type="Proteomes" id="UP001153069">
    <property type="component" value="Unassembled WGS sequence"/>
</dbReference>
<dbReference type="PROSITE" id="PS00687">
    <property type="entry name" value="ALDEHYDE_DEHYDR_GLU"/>
    <property type="match status" value="1"/>
</dbReference>
<evidence type="ECO:0000256" key="1">
    <source>
        <dbReference type="ARBA" id="ARBA00023002"/>
    </source>
</evidence>
<evidence type="ECO:0000256" key="2">
    <source>
        <dbReference type="PROSITE-ProRule" id="PRU10007"/>
    </source>
</evidence>
<dbReference type="AlphaFoldDB" id="A0A9N8H9C2"/>
<sequence>MGQGVVIEKDNANGSNVIVNKNPATDEVISKVPCSSTAELDALLETAQTAQPAWALLDVAKRIQLLKDGMAELAKLHKEELPPLMTREMGKPLSEAQEEVDEALEKDEFLQLLQDSLQPKQHNSCLVVRQAVGVVVVLSPWNFPVDEILYLLLPALGSGNTAIVKPSEVTPETGAKVVSALASVLPPGVVQLAQGDGAVGAYLVSHPTVDMVCMTGSSATGKNILGSAAPSMKRFVLELGGKDPMVVLEDADLNKAAKDAATYSLSNTGQVCCSVERIYVAQSVYDPFCDLVTKYTRDNFKVGNGMDEGVNVGPLVSTMQRDIVAKQVDDAVQKGAKVLYKSPIPEEKPGSFYPVTVVADITKGMDIYTQETFGPVVALMPFDGTETEAIRLANDTEYGLSGAVYSQDVPKAQRIAAQIQAGQVGINCYALECMDVACPWVGFKSSGYNYHSGVEGFHNFSLPKSLVFVPPPEEED</sequence>
<comment type="similarity">
    <text evidence="3">Belongs to the aldehyde dehydrogenase family.</text>
</comment>
<dbReference type="InterPro" id="IPR016161">
    <property type="entry name" value="Ald_DH/histidinol_DH"/>
</dbReference>
<dbReference type="FunFam" id="3.40.309.10:FF:000009">
    <property type="entry name" value="Aldehyde dehydrogenase A"/>
    <property type="match status" value="1"/>
</dbReference>
<evidence type="ECO:0000313" key="6">
    <source>
        <dbReference type="Proteomes" id="UP001153069"/>
    </source>
</evidence>
<dbReference type="Gene3D" id="3.40.605.10">
    <property type="entry name" value="Aldehyde Dehydrogenase, Chain A, domain 1"/>
    <property type="match status" value="1"/>
</dbReference>
<gene>
    <name evidence="5" type="ORF">SEMRO_113_G056070.1</name>
</gene>
<proteinExistence type="inferred from homology"/>
<reference evidence="5" key="1">
    <citation type="submission" date="2020-06" db="EMBL/GenBank/DDBJ databases">
        <authorList>
            <consortium name="Plant Systems Biology data submission"/>
        </authorList>
    </citation>
    <scope>NUCLEOTIDE SEQUENCE</scope>
    <source>
        <strain evidence="5">D6</strain>
    </source>
</reference>
<protein>
    <submittedName>
        <fullName evidence="5">NADP-dependent betaine aldehyde dehydrogenase</fullName>
    </submittedName>
</protein>
<dbReference type="InterPro" id="IPR015590">
    <property type="entry name" value="Aldehyde_DH_dom"/>
</dbReference>
<feature type="active site" evidence="2">
    <location>
        <position position="238"/>
    </location>
</feature>
<dbReference type="Gene3D" id="3.40.309.10">
    <property type="entry name" value="Aldehyde Dehydrogenase, Chain A, domain 2"/>
    <property type="match status" value="1"/>
</dbReference>
<dbReference type="InterPro" id="IPR016163">
    <property type="entry name" value="Ald_DH_C"/>
</dbReference>
<dbReference type="EMBL" id="CAICTM010000112">
    <property type="protein sequence ID" value="CAB9501613.1"/>
    <property type="molecule type" value="Genomic_DNA"/>
</dbReference>
<accession>A0A9N8H9C2</accession>